<dbReference type="Proteomes" id="UP000054565">
    <property type="component" value="Unassembled WGS sequence"/>
</dbReference>
<dbReference type="SUPFAM" id="SSF101478">
    <property type="entry name" value="ADP-ribosylglycohydrolase"/>
    <property type="match status" value="1"/>
</dbReference>
<protein>
    <submittedName>
        <fullName evidence="3">ADP-ribosylglycohydrolase</fullName>
    </submittedName>
</protein>
<keyword evidence="3" id="KW-0378">Hydrolase</keyword>
<dbReference type="STRING" id="404692.A0A0J6YGY7"/>
<dbReference type="Pfam" id="PF03747">
    <property type="entry name" value="ADP_ribosyl_GH"/>
    <property type="match status" value="1"/>
</dbReference>
<accession>A0A0J6YGY7</accession>
<comment type="cofactor">
    <cofactor evidence="1">
        <name>Mg(2+)</name>
        <dbReference type="ChEBI" id="CHEBI:18420"/>
    </cofactor>
    <text evidence="1">Binds 2 magnesium ions per subunit.</text>
</comment>
<dbReference type="GO" id="GO:0016787">
    <property type="term" value="F:hydrolase activity"/>
    <property type="evidence" value="ECO:0007669"/>
    <property type="project" value="UniProtKB-KW"/>
</dbReference>
<feature type="binding site" evidence="1">
    <location>
        <position position="325"/>
    </location>
    <ligand>
        <name>Mg(2+)</name>
        <dbReference type="ChEBI" id="CHEBI:18420"/>
        <label>1</label>
    </ligand>
</feature>
<keyword evidence="1" id="KW-0460">Magnesium</keyword>
<dbReference type="PANTHER" id="PTHR16222">
    <property type="entry name" value="ADP-RIBOSYLGLYCOHYDROLASE"/>
    <property type="match status" value="1"/>
</dbReference>
<dbReference type="EMBL" id="DS028096">
    <property type="protein sequence ID" value="KMP06339.1"/>
    <property type="molecule type" value="Genomic_DNA"/>
</dbReference>
<evidence type="ECO:0000256" key="2">
    <source>
        <dbReference type="SAM" id="MobiDB-lite"/>
    </source>
</evidence>
<name>A0A0J6YGY7_COCIT</name>
<feature type="binding site" evidence="1">
    <location>
        <position position="328"/>
    </location>
    <ligand>
        <name>Mg(2+)</name>
        <dbReference type="ChEBI" id="CHEBI:18420"/>
        <label>1</label>
    </ligand>
</feature>
<gene>
    <name evidence="3" type="ORF">CIRG_06020</name>
</gene>
<dbReference type="PANTHER" id="PTHR16222:SF28">
    <property type="entry name" value="ADP-RIBOSYLGLYCOHYDROLASE"/>
    <property type="match status" value="1"/>
</dbReference>
<feature type="compositionally biased region" description="Basic and acidic residues" evidence="2">
    <location>
        <begin position="379"/>
        <end position="433"/>
    </location>
</feature>
<dbReference type="InterPro" id="IPR036705">
    <property type="entry name" value="Ribosyl_crysJ1_sf"/>
</dbReference>
<dbReference type="Gene3D" id="1.10.4080.10">
    <property type="entry name" value="ADP-ribosylation/Crystallin J1"/>
    <property type="match status" value="1"/>
</dbReference>
<sequence length="450" mass="50840">MFRFPRIESVFPLCIPKRHNLQQKTYSCTIFFTATTSDPNSGAWTDETDHALLILLVLHHNGKTLSPNDLAGRLKIWVYQGLRALDRPTTWLWENGWLSKRSVNSVPMIISAHNLKVVLDKEYLTDPAATAYRHWVDSGRKIAPNGSLMRTHPLGIVCLGFSLDQTCRVATAFSAITHADPRCTLACCISTGLIRGILRGEILGKSDVDDVIECVYQWVDTWAKCRRADWGNLKSNKRREFEDGELLDRQEFNKHVQAQIFEELQLDDSMKIGYVYKCLGAAILSLRMGMRQAPYDAAATTVTAALPYPTIFENIITELTLAAGDADTNACAAGALGGCWLGYGALPSHWRDGMRDINWLVQKCNGLIQVLEVSSEPKLKYRGRDDPDTHPDGGKGLMSKEEREERDRNFMMKHMEKQEKGVEQEKNRLEKERKQKQRLWGGMLGQLIGQ</sequence>
<dbReference type="InterPro" id="IPR005502">
    <property type="entry name" value="Ribosyl_crysJ1"/>
</dbReference>
<feature type="region of interest" description="Disordered" evidence="2">
    <location>
        <begin position="379"/>
        <end position="450"/>
    </location>
</feature>
<reference evidence="4" key="1">
    <citation type="journal article" date="2010" name="Genome Res.">
        <title>Population genomic sequencing of Coccidioides fungi reveals recent hybridization and transposon control.</title>
        <authorList>
            <person name="Neafsey D.E."/>
            <person name="Barker B.M."/>
            <person name="Sharpton T.J."/>
            <person name="Stajich J.E."/>
            <person name="Park D.J."/>
            <person name="Whiston E."/>
            <person name="Hung C.-Y."/>
            <person name="McMahan C."/>
            <person name="White J."/>
            <person name="Sykes S."/>
            <person name="Heiman D."/>
            <person name="Young S."/>
            <person name="Zeng Q."/>
            <person name="Abouelleil A."/>
            <person name="Aftuck L."/>
            <person name="Bessette D."/>
            <person name="Brown A."/>
            <person name="FitzGerald M."/>
            <person name="Lui A."/>
            <person name="Macdonald J.P."/>
            <person name="Priest M."/>
            <person name="Orbach M.J."/>
            <person name="Galgiani J.N."/>
            <person name="Kirkland T.N."/>
            <person name="Cole G.T."/>
            <person name="Birren B.W."/>
            <person name="Henn M.R."/>
            <person name="Taylor J.W."/>
            <person name="Rounsley S.D."/>
        </authorList>
    </citation>
    <scope>NUCLEOTIDE SEQUENCE [LARGE SCALE GENOMIC DNA]</scope>
    <source>
        <strain evidence="4">RMSCC 2394</strain>
    </source>
</reference>
<evidence type="ECO:0000313" key="3">
    <source>
        <dbReference type="EMBL" id="KMP06339.1"/>
    </source>
</evidence>
<evidence type="ECO:0000313" key="4">
    <source>
        <dbReference type="Proteomes" id="UP000054565"/>
    </source>
</evidence>
<dbReference type="AlphaFoldDB" id="A0A0J6YGY7"/>
<keyword evidence="1" id="KW-0479">Metal-binding</keyword>
<dbReference type="InterPro" id="IPR050792">
    <property type="entry name" value="ADP-ribosylglycohydrolase"/>
</dbReference>
<proteinExistence type="predicted"/>
<dbReference type="OrthoDB" id="2021138at2759"/>
<dbReference type="GO" id="GO:0046872">
    <property type="term" value="F:metal ion binding"/>
    <property type="evidence" value="ECO:0007669"/>
    <property type="project" value="UniProtKB-KW"/>
</dbReference>
<feature type="binding site" evidence="1">
    <location>
        <position position="327"/>
    </location>
    <ligand>
        <name>Mg(2+)</name>
        <dbReference type="ChEBI" id="CHEBI:18420"/>
        <label>1</label>
    </ligand>
</feature>
<evidence type="ECO:0000256" key="1">
    <source>
        <dbReference type="PIRSR" id="PIRSR605502-1"/>
    </source>
</evidence>
<organism evidence="3 4">
    <name type="scientific">Coccidioides immitis RMSCC 2394</name>
    <dbReference type="NCBI Taxonomy" id="404692"/>
    <lineage>
        <taxon>Eukaryota</taxon>
        <taxon>Fungi</taxon>
        <taxon>Dikarya</taxon>
        <taxon>Ascomycota</taxon>
        <taxon>Pezizomycotina</taxon>
        <taxon>Eurotiomycetes</taxon>
        <taxon>Eurotiomycetidae</taxon>
        <taxon>Onygenales</taxon>
        <taxon>Onygenaceae</taxon>
        <taxon>Coccidioides</taxon>
    </lineage>
</organism>